<sequence>MVQSVELLLDDRLDEAVRAEWDRLLGAGINSAARVRSDTNRPHITLAVAASIPPGIEGLMRERIDGSPIAVRLGGIVVFGDRHATLARLVVPTTELLALHREVFTLLEQSPGIPPHIRPGEWTPHVTLARRVPSGRIGAAIVATHAARHDLDGTSAGIRRWDGQTKREWRVV</sequence>
<protein>
    <submittedName>
        <fullName evidence="1">2'-5' RNA ligase family protein</fullName>
    </submittedName>
</protein>
<organism evidence="1 2">
    <name type="scientific">Rhodococcus zopfii</name>
    <dbReference type="NCBI Taxonomy" id="43772"/>
    <lineage>
        <taxon>Bacteria</taxon>
        <taxon>Bacillati</taxon>
        <taxon>Actinomycetota</taxon>
        <taxon>Actinomycetes</taxon>
        <taxon>Mycobacteriales</taxon>
        <taxon>Nocardiaceae</taxon>
        <taxon>Rhodococcus</taxon>
    </lineage>
</organism>
<keyword evidence="1" id="KW-0436">Ligase</keyword>
<evidence type="ECO:0000313" key="1">
    <source>
        <dbReference type="EMBL" id="MDV2475360.1"/>
    </source>
</evidence>
<dbReference type="EMBL" id="WBMO01000001">
    <property type="protein sequence ID" value="MDV2475360.1"/>
    <property type="molecule type" value="Genomic_DNA"/>
</dbReference>
<comment type="caution">
    <text evidence="1">The sequence shown here is derived from an EMBL/GenBank/DDBJ whole genome shotgun (WGS) entry which is preliminary data.</text>
</comment>
<dbReference type="SUPFAM" id="SSF55144">
    <property type="entry name" value="LigT-like"/>
    <property type="match status" value="1"/>
</dbReference>
<dbReference type="RefSeq" id="WP_072813155.1">
    <property type="nucleotide sequence ID" value="NZ_JAHWLX010000009.1"/>
</dbReference>
<dbReference type="GO" id="GO:0016874">
    <property type="term" value="F:ligase activity"/>
    <property type="evidence" value="ECO:0007669"/>
    <property type="project" value="UniProtKB-KW"/>
</dbReference>
<evidence type="ECO:0000313" key="2">
    <source>
        <dbReference type="Proteomes" id="UP001275440"/>
    </source>
</evidence>
<dbReference type="Gene3D" id="3.90.1140.10">
    <property type="entry name" value="Cyclic phosphodiesterase"/>
    <property type="match status" value="1"/>
</dbReference>
<gene>
    <name evidence="1" type="ORF">F8M49_07935</name>
</gene>
<dbReference type="PANTHER" id="PTHR36039:SF2">
    <property type="entry name" value="RNA LIGASE_CYCLIC NUCLEOTIDE PHOSPHODIESTERASE FAMILY PROTEIN"/>
    <property type="match status" value="1"/>
</dbReference>
<proteinExistence type="predicted"/>
<dbReference type="InterPro" id="IPR009097">
    <property type="entry name" value="Cyclic_Pdiesterase"/>
</dbReference>
<dbReference type="Proteomes" id="UP001275440">
    <property type="component" value="Unassembled WGS sequence"/>
</dbReference>
<accession>A0ABU3WMZ3</accession>
<reference evidence="1 2" key="1">
    <citation type="submission" date="2019-10" db="EMBL/GenBank/DDBJ databases">
        <title>Draft Genome Assembly of Rhodococcus zopfii DSM44189.</title>
        <authorList>
            <person name="Sutton J.M."/>
            <person name="Akob D.M."/>
            <person name="Bushman T.J."/>
        </authorList>
    </citation>
    <scope>NUCLEOTIDE SEQUENCE [LARGE SCALE GENOMIC DNA]</scope>
    <source>
        <strain evidence="1 2">DSM 44189</strain>
    </source>
</reference>
<name>A0ABU3WMZ3_9NOCA</name>
<dbReference type="Pfam" id="PF13563">
    <property type="entry name" value="2_5_RNA_ligase2"/>
    <property type="match status" value="1"/>
</dbReference>
<keyword evidence="2" id="KW-1185">Reference proteome</keyword>
<dbReference type="PANTHER" id="PTHR36039">
    <property type="match status" value="1"/>
</dbReference>